<evidence type="ECO:0000313" key="7">
    <source>
        <dbReference type="Proteomes" id="UP000683291"/>
    </source>
</evidence>
<comment type="catalytic activity">
    <reaction evidence="4">
        <text>[protein]-peptidylproline (omega=180) = [protein]-peptidylproline (omega=0)</text>
        <dbReference type="Rhea" id="RHEA:16237"/>
        <dbReference type="Rhea" id="RHEA-COMP:10747"/>
        <dbReference type="Rhea" id="RHEA-COMP:10748"/>
        <dbReference type="ChEBI" id="CHEBI:83833"/>
        <dbReference type="ChEBI" id="CHEBI:83834"/>
        <dbReference type="EC" id="5.2.1.8"/>
    </reaction>
</comment>
<dbReference type="SUPFAM" id="SSF50891">
    <property type="entry name" value="Cyclophilin-like"/>
    <property type="match status" value="1"/>
</dbReference>
<comment type="function">
    <text evidence="4">PPIases accelerate the folding of proteins. It catalyzes the cis-trans isomerization of proline imidic peptide bonds in oligopeptides.</text>
</comment>
<dbReference type="InterPro" id="IPR044666">
    <property type="entry name" value="Cyclophilin_A-like"/>
</dbReference>
<keyword evidence="4" id="KW-0732">Signal</keyword>
<dbReference type="InterPro" id="IPR020892">
    <property type="entry name" value="Cyclophilin-type_PPIase_CS"/>
</dbReference>
<keyword evidence="3 4" id="KW-0413">Isomerase</keyword>
<reference evidence="6" key="1">
    <citation type="submission" date="2021-04" db="EMBL/GenBank/DDBJ databases">
        <title>Complete genome sequence for Sulfitobacter sp. strain JK7-1.</title>
        <authorList>
            <person name="Park S.-J."/>
        </authorList>
    </citation>
    <scope>NUCLEOTIDE SEQUENCE</scope>
    <source>
        <strain evidence="6">JK7-1</strain>
    </source>
</reference>
<dbReference type="Pfam" id="PF00160">
    <property type="entry name" value="Pro_isomerase"/>
    <property type="match status" value="1"/>
</dbReference>
<dbReference type="GO" id="GO:0006457">
    <property type="term" value="P:protein folding"/>
    <property type="evidence" value="ECO:0007669"/>
    <property type="project" value="InterPro"/>
</dbReference>
<dbReference type="PANTHER" id="PTHR45625">
    <property type="entry name" value="PEPTIDYL-PROLYL CIS-TRANS ISOMERASE-RELATED"/>
    <property type="match status" value="1"/>
</dbReference>
<feature type="domain" description="PPIase cyclophilin-type" evidence="5">
    <location>
        <begin position="22"/>
        <end position="184"/>
    </location>
</feature>
<organism evidence="6 7">
    <name type="scientific">Sulfitobacter albidus</name>
    <dbReference type="NCBI Taxonomy" id="2829501"/>
    <lineage>
        <taxon>Bacteria</taxon>
        <taxon>Pseudomonadati</taxon>
        <taxon>Pseudomonadota</taxon>
        <taxon>Alphaproteobacteria</taxon>
        <taxon>Rhodobacterales</taxon>
        <taxon>Roseobacteraceae</taxon>
        <taxon>Sulfitobacter</taxon>
    </lineage>
</organism>
<protein>
    <recommendedName>
        <fullName evidence="4">Peptidyl-prolyl cis-trans isomerase</fullName>
        <shortName evidence="4">PPIase</shortName>
        <ecNumber evidence="4">5.2.1.8</ecNumber>
    </recommendedName>
</protein>
<evidence type="ECO:0000256" key="4">
    <source>
        <dbReference type="RuleBase" id="RU363019"/>
    </source>
</evidence>
<feature type="signal peptide" evidence="4">
    <location>
        <begin position="1"/>
        <end position="20"/>
    </location>
</feature>
<accession>A0A975JFC8</accession>
<dbReference type="EC" id="5.2.1.8" evidence="4"/>
<dbReference type="PANTHER" id="PTHR45625:SF4">
    <property type="entry name" value="PEPTIDYLPROLYL ISOMERASE DOMAIN AND WD REPEAT-CONTAINING PROTEIN 1"/>
    <property type="match status" value="1"/>
</dbReference>
<feature type="chain" id="PRO_5038167749" description="Peptidyl-prolyl cis-trans isomerase" evidence="4">
    <location>
        <begin position="21"/>
        <end position="184"/>
    </location>
</feature>
<sequence length="184" mass="19040">MRDLVAGGFLAALFAGPAMATGLQIEIAGEANGTVTVDLLEEVAPNHVARITALAADGKYDGVVFHRVIDGFMAQTGDVEHGRQGGDLRRAGTGGSDMPDLGAEFSDLPFETGVVGMARAQNPDSANSQFFIMFDAAPFLNGQYTVVGRVTDGQDVVDAIKRGTGGNGAVVGAPDVMREVTVID</sequence>
<dbReference type="Proteomes" id="UP000683291">
    <property type="component" value="Chromosome 1"/>
</dbReference>
<proteinExistence type="inferred from homology"/>
<dbReference type="PROSITE" id="PS00170">
    <property type="entry name" value="CSA_PPIASE_1"/>
    <property type="match status" value="1"/>
</dbReference>
<evidence type="ECO:0000256" key="1">
    <source>
        <dbReference type="ARBA" id="ARBA00007365"/>
    </source>
</evidence>
<dbReference type="PROSITE" id="PS50072">
    <property type="entry name" value="CSA_PPIASE_2"/>
    <property type="match status" value="1"/>
</dbReference>
<name>A0A975JFC8_9RHOB</name>
<dbReference type="InterPro" id="IPR002130">
    <property type="entry name" value="Cyclophilin-type_PPIase_dom"/>
</dbReference>
<comment type="similarity">
    <text evidence="1 4">Belongs to the cyclophilin-type PPIase family.</text>
</comment>
<dbReference type="PRINTS" id="PR00153">
    <property type="entry name" value="CSAPPISMRASE"/>
</dbReference>
<dbReference type="KEGG" id="sual:KDD17_05335"/>
<evidence type="ECO:0000259" key="5">
    <source>
        <dbReference type="PROSITE" id="PS50072"/>
    </source>
</evidence>
<dbReference type="AlphaFoldDB" id="A0A975JFC8"/>
<dbReference type="InterPro" id="IPR029000">
    <property type="entry name" value="Cyclophilin-like_dom_sf"/>
</dbReference>
<evidence type="ECO:0000313" key="6">
    <source>
        <dbReference type="EMBL" id="QUJ77423.1"/>
    </source>
</evidence>
<dbReference type="GO" id="GO:0003755">
    <property type="term" value="F:peptidyl-prolyl cis-trans isomerase activity"/>
    <property type="evidence" value="ECO:0007669"/>
    <property type="project" value="UniProtKB-UniRule"/>
</dbReference>
<evidence type="ECO:0000256" key="2">
    <source>
        <dbReference type="ARBA" id="ARBA00023110"/>
    </source>
</evidence>
<gene>
    <name evidence="6" type="ORF">KDD17_05335</name>
</gene>
<dbReference type="RefSeq" id="WP_212705617.1">
    <property type="nucleotide sequence ID" value="NZ_CP073581.1"/>
</dbReference>
<keyword evidence="2 4" id="KW-0697">Rotamase</keyword>
<evidence type="ECO:0000256" key="3">
    <source>
        <dbReference type="ARBA" id="ARBA00023235"/>
    </source>
</evidence>
<dbReference type="Gene3D" id="2.40.100.10">
    <property type="entry name" value="Cyclophilin-like"/>
    <property type="match status" value="1"/>
</dbReference>
<keyword evidence="7" id="KW-1185">Reference proteome</keyword>
<dbReference type="EMBL" id="CP073581">
    <property type="protein sequence ID" value="QUJ77423.1"/>
    <property type="molecule type" value="Genomic_DNA"/>
</dbReference>
<dbReference type="CDD" id="cd00317">
    <property type="entry name" value="cyclophilin"/>
    <property type="match status" value="1"/>
</dbReference>